<feature type="domain" description="Putative Flagellin Flp1-like" evidence="2">
    <location>
        <begin position="52"/>
        <end position="97"/>
    </location>
</feature>
<feature type="transmembrane region" description="Helical" evidence="1">
    <location>
        <begin position="57"/>
        <end position="78"/>
    </location>
</feature>
<dbReference type="InterPro" id="IPR031564">
    <property type="entry name" value="Flp1-like"/>
</dbReference>
<evidence type="ECO:0000259" key="2">
    <source>
        <dbReference type="Pfam" id="PF16982"/>
    </source>
</evidence>
<sequence>MDCRDATPHSALCYRQREDRVIINLQYSYIKGEIEMKNMKMKKKWAKGARTFWRSEAGIGTLEIVLILAVLIILALVFKKWLIILANKLMGKVDVEADKIFS</sequence>
<protein>
    <recommendedName>
        <fullName evidence="2">Putative Flagellin Flp1-like domain-containing protein</fullName>
    </recommendedName>
</protein>
<organism evidence="3 4">
    <name type="scientific">Paenibacillus plantiphilus</name>
    <dbReference type="NCBI Taxonomy" id="2905650"/>
    <lineage>
        <taxon>Bacteria</taxon>
        <taxon>Bacillati</taxon>
        <taxon>Bacillota</taxon>
        <taxon>Bacilli</taxon>
        <taxon>Bacillales</taxon>
        <taxon>Paenibacillaceae</taxon>
        <taxon>Paenibacillus</taxon>
    </lineage>
</organism>
<evidence type="ECO:0000313" key="3">
    <source>
        <dbReference type="EMBL" id="CAH1190216.1"/>
    </source>
</evidence>
<gene>
    <name evidence="3" type="ORF">PAECIP111893_00233</name>
</gene>
<proteinExistence type="predicted"/>
<comment type="caution">
    <text evidence="3">The sequence shown here is derived from an EMBL/GenBank/DDBJ whole genome shotgun (WGS) entry which is preliminary data.</text>
</comment>
<keyword evidence="1" id="KW-0812">Transmembrane</keyword>
<evidence type="ECO:0000313" key="4">
    <source>
        <dbReference type="Proteomes" id="UP000838686"/>
    </source>
</evidence>
<keyword evidence="4" id="KW-1185">Reference proteome</keyword>
<dbReference type="Pfam" id="PF16982">
    <property type="entry name" value="Flp1_like"/>
    <property type="match status" value="1"/>
</dbReference>
<accession>A0ABN8FX15</accession>
<reference evidence="3" key="1">
    <citation type="submission" date="2022-01" db="EMBL/GenBank/DDBJ databases">
        <authorList>
            <person name="Criscuolo A."/>
        </authorList>
    </citation>
    <scope>NUCLEOTIDE SEQUENCE</scope>
    <source>
        <strain evidence="3">CIP111893</strain>
    </source>
</reference>
<keyword evidence="1" id="KW-0472">Membrane</keyword>
<name>A0ABN8FX15_9BACL</name>
<dbReference type="EMBL" id="CAKMMF010000001">
    <property type="protein sequence ID" value="CAH1190216.1"/>
    <property type="molecule type" value="Genomic_DNA"/>
</dbReference>
<dbReference type="Proteomes" id="UP000838686">
    <property type="component" value="Unassembled WGS sequence"/>
</dbReference>
<keyword evidence="1" id="KW-1133">Transmembrane helix</keyword>
<evidence type="ECO:0000256" key="1">
    <source>
        <dbReference type="SAM" id="Phobius"/>
    </source>
</evidence>